<proteinExistence type="predicted"/>
<dbReference type="AlphaFoldDB" id="A0A9D4ZY93"/>
<name>A0A9D4ZY93_PEA</name>
<evidence type="ECO:0000313" key="3">
    <source>
        <dbReference type="Proteomes" id="UP001058974"/>
    </source>
</evidence>
<protein>
    <submittedName>
        <fullName evidence="2">Uncharacterized protein</fullName>
    </submittedName>
</protein>
<feature type="compositionally biased region" description="Basic and acidic residues" evidence="1">
    <location>
        <begin position="46"/>
        <end position="55"/>
    </location>
</feature>
<evidence type="ECO:0000256" key="1">
    <source>
        <dbReference type="SAM" id="MobiDB-lite"/>
    </source>
</evidence>
<sequence length="229" mass="26327">MQVVRFDDDYYLMSKSIARKNKDTPRKLAFDIDYIGSSSGVNHEIETNYDSDKLGSSDLDASDNEMEPKCPRPRRHTSTFPLDTENLQFHIVKGRHVDVACIIAGELKMVVESGHSPGAKHSHVMKFPQFTKMETQSKEEEFLHVRQASIERGRRKSSTNKHLVRLSQGKIEEKNHSSRQGIHLVQRSNNEIKERQDINIPVENFPLSPSEATARKLAKRAFYLHRETK</sequence>
<organism evidence="2 3">
    <name type="scientific">Pisum sativum</name>
    <name type="common">Garden pea</name>
    <name type="synonym">Lathyrus oleraceus</name>
    <dbReference type="NCBI Taxonomy" id="3888"/>
    <lineage>
        <taxon>Eukaryota</taxon>
        <taxon>Viridiplantae</taxon>
        <taxon>Streptophyta</taxon>
        <taxon>Embryophyta</taxon>
        <taxon>Tracheophyta</taxon>
        <taxon>Spermatophyta</taxon>
        <taxon>Magnoliopsida</taxon>
        <taxon>eudicotyledons</taxon>
        <taxon>Gunneridae</taxon>
        <taxon>Pentapetalae</taxon>
        <taxon>rosids</taxon>
        <taxon>fabids</taxon>
        <taxon>Fabales</taxon>
        <taxon>Fabaceae</taxon>
        <taxon>Papilionoideae</taxon>
        <taxon>50 kb inversion clade</taxon>
        <taxon>NPAAA clade</taxon>
        <taxon>Hologalegina</taxon>
        <taxon>IRL clade</taxon>
        <taxon>Fabeae</taxon>
        <taxon>Lathyrus</taxon>
    </lineage>
</organism>
<feature type="region of interest" description="Disordered" evidence="1">
    <location>
        <begin position="46"/>
        <end position="79"/>
    </location>
</feature>
<accession>A0A9D4ZY93</accession>
<gene>
    <name evidence="2" type="ORF">KIW84_075541</name>
</gene>
<dbReference type="EMBL" id="JAMSHJ010000007">
    <property type="protein sequence ID" value="KAI5390277.1"/>
    <property type="molecule type" value="Genomic_DNA"/>
</dbReference>
<evidence type="ECO:0000313" key="2">
    <source>
        <dbReference type="EMBL" id="KAI5390277.1"/>
    </source>
</evidence>
<comment type="caution">
    <text evidence="2">The sequence shown here is derived from an EMBL/GenBank/DDBJ whole genome shotgun (WGS) entry which is preliminary data.</text>
</comment>
<reference evidence="2 3" key="1">
    <citation type="journal article" date="2022" name="Nat. Genet.">
        <title>Improved pea reference genome and pan-genome highlight genomic features and evolutionary characteristics.</title>
        <authorList>
            <person name="Yang T."/>
            <person name="Liu R."/>
            <person name="Luo Y."/>
            <person name="Hu S."/>
            <person name="Wang D."/>
            <person name="Wang C."/>
            <person name="Pandey M.K."/>
            <person name="Ge S."/>
            <person name="Xu Q."/>
            <person name="Li N."/>
            <person name="Li G."/>
            <person name="Huang Y."/>
            <person name="Saxena R.K."/>
            <person name="Ji Y."/>
            <person name="Li M."/>
            <person name="Yan X."/>
            <person name="He Y."/>
            <person name="Liu Y."/>
            <person name="Wang X."/>
            <person name="Xiang C."/>
            <person name="Varshney R.K."/>
            <person name="Ding H."/>
            <person name="Gao S."/>
            <person name="Zong X."/>
        </authorList>
    </citation>
    <scope>NUCLEOTIDE SEQUENCE [LARGE SCALE GENOMIC DNA]</scope>
    <source>
        <strain evidence="2 3">cv. Zhongwan 6</strain>
    </source>
</reference>
<dbReference type="Proteomes" id="UP001058974">
    <property type="component" value="Chromosome 7"/>
</dbReference>
<keyword evidence="3" id="KW-1185">Reference proteome</keyword>
<dbReference type="Gramene" id="Psat07G0554100-T1">
    <property type="protein sequence ID" value="KAI5390277.1"/>
    <property type="gene ID" value="KIW84_075541"/>
</dbReference>